<keyword evidence="2" id="KW-1185">Reference proteome</keyword>
<comment type="caution">
    <text evidence="1">The sequence shown here is derived from an EMBL/GenBank/DDBJ whole genome shotgun (WGS) entry which is preliminary data.</text>
</comment>
<gene>
    <name evidence="1" type="ORF">A4A49_39310</name>
</gene>
<dbReference type="AlphaFoldDB" id="A0A1J6JV70"/>
<evidence type="ECO:0000313" key="2">
    <source>
        <dbReference type="Proteomes" id="UP000187609"/>
    </source>
</evidence>
<protein>
    <submittedName>
        <fullName evidence="1">Uncharacterized protein</fullName>
    </submittedName>
</protein>
<name>A0A1J6JV70_NICAT</name>
<organism evidence="1 2">
    <name type="scientific">Nicotiana attenuata</name>
    <name type="common">Coyote tobacco</name>
    <dbReference type="NCBI Taxonomy" id="49451"/>
    <lineage>
        <taxon>Eukaryota</taxon>
        <taxon>Viridiplantae</taxon>
        <taxon>Streptophyta</taxon>
        <taxon>Embryophyta</taxon>
        <taxon>Tracheophyta</taxon>
        <taxon>Spermatophyta</taxon>
        <taxon>Magnoliopsida</taxon>
        <taxon>eudicotyledons</taxon>
        <taxon>Gunneridae</taxon>
        <taxon>Pentapetalae</taxon>
        <taxon>asterids</taxon>
        <taxon>lamiids</taxon>
        <taxon>Solanales</taxon>
        <taxon>Solanaceae</taxon>
        <taxon>Nicotianoideae</taxon>
        <taxon>Nicotianeae</taxon>
        <taxon>Nicotiana</taxon>
    </lineage>
</organism>
<evidence type="ECO:0000313" key="1">
    <source>
        <dbReference type="EMBL" id="OIT21650.1"/>
    </source>
</evidence>
<proteinExistence type="predicted"/>
<dbReference type="Proteomes" id="UP000187609">
    <property type="component" value="Unassembled WGS sequence"/>
</dbReference>
<sequence length="69" mass="7835">MLVETASLLILSTGILLFRLSTTHQILHRTAFETPSIDHFLVLPSSRNLPLLLLTQSNRIFFQSQENIS</sequence>
<dbReference type="Gramene" id="OIT21650">
    <property type="protein sequence ID" value="OIT21650"/>
    <property type="gene ID" value="A4A49_39310"/>
</dbReference>
<dbReference type="EMBL" id="MJEQ01004186">
    <property type="protein sequence ID" value="OIT21650.1"/>
    <property type="molecule type" value="Genomic_DNA"/>
</dbReference>
<accession>A0A1J6JV70</accession>
<reference evidence="1" key="1">
    <citation type="submission" date="2016-11" db="EMBL/GenBank/DDBJ databases">
        <title>The genome of Nicotiana attenuata.</title>
        <authorList>
            <person name="Xu S."/>
            <person name="Brockmoeller T."/>
            <person name="Gaquerel E."/>
            <person name="Navarro A."/>
            <person name="Kuhl H."/>
            <person name="Gase K."/>
            <person name="Ling Z."/>
            <person name="Zhou W."/>
            <person name="Kreitzer C."/>
            <person name="Stanke M."/>
            <person name="Tang H."/>
            <person name="Lyons E."/>
            <person name="Pandey P."/>
            <person name="Pandey S.P."/>
            <person name="Timmermann B."/>
            <person name="Baldwin I.T."/>
        </authorList>
    </citation>
    <scope>NUCLEOTIDE SEQUENCE [LARGE SCALE GENOMIC DNA]</scope>
    <source>
        <strain evidence="1">UT</strain>
    </source>
</reference>